<proteinExistence type="inferred from homology"/>
<comment type="subcellular location">
    <subcellularLocation>
        <location evidence="1">Cell membrane</location>
        <topology evidence="1">Multi-pass membrane protein</topology>
    </subcellularLocation>
</comment>
<dbReference type="RefSeq" id="WP_123392777.1">
    <property type="nucleotide sequence ID" value="NZ_RKHO01000001.1"/>
</dbReference>
<keyword evidence="4 7" id="KW-0812">Transmembrane</keyword>
<evidence type="ECO:0000256" key="1">
    <source>
        <dbReference type="ARBA" id="ARBA00004651"/>
    </source>
</evidence>
<feature type="transmembrane region" description="Helical" evidence="7">
    <location>
        <begin position="154"/>
        <end position="173"/>
    </location>
</feature>
<evidence type="ECO:0000256" key="7">
    <source>
        <dbReference type="SAM" id="Phobius"/>
    </source>
</evidence>
<dbReference type="PANTHER" id="PTHR30506:SF3">
    <property type="entry name" value="UPF0126 INNER MEMBRANE PROTEIN YADS-RELATED"/>
    <property type="match status" value="1"/>
</dbReference>
<dbReference type="AlphaFoldDB" id="A0A3N2CZW4"/>
<evidence type="ECO:0000256" key="5">
    <source>
        <dbReference type="ARBA" id="ARBA00022989"/>
    </source>
</evidence>
<keyword evidence="5 7" id="KW-1133">Transmembrane helix</keyword>
<dbReference type="GO" id="GO:0005886">
    <property type="term" value="C:plasma membrane"/>
    <property type="evidence" value="ECO:0007669"/>
    <property type="project" value="UniProtKB-SubCell"/>
</dbReference>
<dbReference type="InterPro" id="IPR005115">
    <property type="entry name" value="Gly_transporter"/>
</dbReference>
<comment type="similarity">
    <text evidence="2">Belongs to the UPF0126 family.</text>
</comment>
<evidence type="ECO:0000313" key="10">
    <source>
        <dbReference type="Proteomes" id="UP000281738"/>
    </source>
</evidence>
<keyword evidence="6 7" id="KW-0472">Membrane</keyword>
<organism evidence="9 10">
    <name type="scientific">Nocardioides aurantiacus</name>
    <dbReference type="NCBI Taxonomy" id="86796"/>
    <lineage>
        <taxon>Bacteria</taxon>
        <taxon>Bacillati</taxon>
        <taxon>Actinomycetota</taxon>
        <taxon>Actinomycetes</taxon>
        <taxon>Propionibacteriales</taxon>
        <taxon>Nocardioidaceae</taxon>
        <taxon>Nocardioides</taxon>
    </lineage>
</organism>
<dbReference type="EMBL" id="RKHO01000001">
    <property type="protein sequence ID" value="ROR93046.1"/>
    <property type="molecule type" value="Genomic_DNA"/>
</dbReference>
<feature type="transmembrane region" description="Helical" evidence="7">
    <location>
        <begin position="179"/>
        <end position="199"/>
    </location>
</feature>
<evidence type="ECO:0000256" key="6">
    <source>
        <dbReference type="ARBA" id="ARBA00023136"/>
    </source>
</evidence>
<keyword evidence="10" id="KW-1185">Reference proteome</keyword>
<evidence type="ECO:0000256" key="3">
    <source>
        <dbReference type="ARBA" id="ARBA00022475"/>
    </source>
</evidence>
<name>A0A3N2CZW4_9ACTN</name>
<dbReference type="Proteomes" id="UP000281738">
    <property type="component" value="Unassembled WGS sequence"/>
</dbReference>
<accession>A0A3N2CZW4</accession>
<gene>
    <name evidence="9" type="ORF">EDD33_3951</name>
</gene>
<feature type="domain" description="Glycine transporter" evidence="8">
    <location>
        <begin position="16"/>
        <end position="89"/>
    </location>
</feature>
<feature type="transmembrane region" description="Helical" evidence="7">
    <location>
        <begin position="126"/>
        <end position="147"/>
    </location>
</feature>
<dbReference type="Pfam" id="PF03458">
    <property type="entry name" value="Gly_transporter"/>
    <property type="match status" value="2"/>
</dbReference>
<evidence type="ECO:0000256" key="2">
    <source>
        <dbReference type="ARBA" id="ARBA00008193"/>
    </source>
</evidence>
<dbReference type="OrthoDB" id="9791874at2"/>
<feature type="transmembrane region" description="Helical" evidence="7">
    <location>
        <begin position="40"/>
        <end position="57"/>
    </location>
</feature>
<feature type="domain" description="Glycine transporter" evidence="8">
    <location>
        <begin position="102"/>
        <end position="172"/>
    </location>
</feature>
<dbReference type="PANTHER" id="PTHR30506">
    <property type="entry name" value="INNER MEMBRANE PROTEIN"/>
    <property type="match status" value="1"/>
</dbReference>
<evidence type="ECO:0000256" key="4">
    <source>
        <dbReference type="ARBA" id="ARBA00022692"/>
    </source>
</evidence>
<evidence type="ECO:0000259" key="8">
    <source>
        <dbReference type="Pfam" id="PF03458"/>
    </source>
</evidence>
<evidence type="ECO:0000313" key="9">
    <source>
        <dbReference type="EMBL" id="ROR93046.1"/>
    </source>
</evidence>
<sequence length="247" mass="25835">MDVAVDDQAVSEIFRVLDLTGVLANAVLGGVIARRERLDPIGFVVLATLTGLGGGLIRDTLLQAGPPVALTDPTYLLTALAGAAIAYVVRVEGRAWDGTWPVVDAVALGCWASVGAQRTLDVGLGWLPAILLGTITATGGGLVRDVVLRRVPGILGGGTLYATSAIAAAGTQVTATAVGYPVAGSLVALAVGAGLVLLARRRGWMLPDADAWSRTVAARTRYRRLADRARPARRLRDRRHPREPHDD</sequence>
<comment type="caution">
    <text evidence="9">The sequence shown here is derived from an EMBL/GenBank/DDBJ whole genome shotgun (WGS) entry which is preliminary data.</text>
</comment>
<protein>
    <submittedName>
        <fullName evidence="9">Putative membrane protein YeiH</fullName>
    </submittedName>
</protein>
<keyword evidence="3" id="KW-1003">Cell membrane</keyword>
<reference evidence="9 10" key="1">
    <citation type="submission" date="2018-11" db="EMBL/GenBank/DDBJ databases">
        <title>Sequencing the genomes of 1000 actinobacteria strains.</title>
        <authorList>
            <person name="Klenk H.-P."/>
        </authorList>
    </citation>
    <scope>NUCLEOTIDE SEQUENCE [LARGE SCALE GENOMIC DNA]</scope>
    <source>
        <strain evidence="9 10">DSM 12652</strain>
    </source>
</reference>
<feature type="transmembrane region" description="Helical" evidence="7">
    <location>
        <begin position="13"/>
        <end position="33"/>
    </location>
</feature>